<evidence type="ECO:0000256" key="1">
    <source>
        <dbReference type="SAM" id="Phobius"/>
    </source>
</evidence>
<feature type="domain" description="HD-GYP" evidence="3">
    <location>
        <begin position="253"/>
        <end position="449"/>
    </location>
</feature>
<dbReference type="InterPro" id="IPR037522">
    <property type="entry name" value="HD_GYP_dom"/>
</dbReference>
<proteinExistence type="predicted"/>
<sequence>MTVQRRLLPLMLIPGGAGLLWAALAGQTGLLAGLAVALAALAWPLGGALRWAPLVGYVVAFLLSAARGGELGWPGLLGALLLAGGLGALGLRDSRLRAEAAGLRRVTAAFQEGSGRLVEADRAEDIVRAGVALVAGLEFTPHLAHVGYVRGTPQVLGARGAFTEHLHRPISPAGDSHSVQADHALADEVLALLPPDARGEHLALPVTGGGHDLGLLVFSRPGAPFSAAERGMLESCACLIGSQLGQWEAICELRDANDLTLRSLGAALERRDDETGGHTTRVVGASVRLARSLGWDEERVSALRRGAYLHDLGKLAIPDRVLHKRGPLDPEERRIIESHSVIGYNLLQDLHFLPAETLDLVRHHHERWDGSGYPARLRGHDIPDAARLFAVVDVYDALTSTRPYKAAWPRALALQELRAQAGRQLDPQYVDAFVRMLEAENHDDVRLVS</sequence>
<protein>
    <submittedName>
        <fullName evidence="4">HD-GYP domain-containing protein</fullName>
        <ecNumber evidence="4">3.1.4.-</ecNumber>
    </submittedName>
</protein>
<keyword evidence="1" id="KW-0472">Membrane</keyword>
<dbReference type="Pfam" id="PF13487">
    <property type="entry name" value="HD_5"/>
    <property type="match status" value="1"/>
</dbReference>
<dbReference type="InterPro" id="IPR006674">
    <property type="entry name" value="HD_domain"/>
</dbReference>
<name>A0ABT7JLA5_9DEIO</name>
<dbReference type="PANTHER" id="PTHR45228">
    <property type="entry name" value="CYCLIC DI-GMP PHOSPHODIESTERASE TM_0186-RELATED"/>
    <property type="match status" value="1"/>
</dbReference>
<dbReference type="GO" id="GO:0016787">
    <property type="term" value="F:hydrolase activity"/>
    <property type="evidence" value="ECO:0007669"/>
    <property type="project" value="UniProtKB-KW"/>
</dbReference>
<feature type="transmembrane region" description="Helical" evidence="1">
    <location>
        <begin position="72"/>
        <end position="91"/>
    </location>
</feature>
<dbReference type="EC" id="3.1.4.-" evidence="4"/>
<dbReference type="PROSITE" id="PS51832">
    <property type="entry name" value="HD_GYP"/>
    <property type="match status" value="1"/>
</dbReference>
<evidence type="ECO:0000313" key="5">
    <source>
        <dbReference type="Proteomes" id="UP001302059"/>
    </source>
</evidence>
<evidence type="ECO:0000259" key="2">
    <source>
        <dbReference type="PROSITE" id="PS51831"/>
    </source>
</evidence>
<organism evidence="4 5">
    <name type="scientific">Deinococcus rhizophilus</name>
    <dbReference type="NCBI Taxonomy" id="3049544"/>
    <lineage>
        <taxon>Bacteria</taxon>
        <taxon>Thermotogati</taxon>
        <taxon>Deinococcota</taxon>
        <taxon>Deinococci</taxon>
        <taxon>Deinococcales</taxon>
        <taxon>Deinococcaceae</taxon>
        <taxon>Deinococcus</taxon>
    </lineage>
</organism>
<dbReference type="InterPro" id="IPR003607">
    <property type="entry name" value="HD/PDEase_dom"/>
</dbReference>
<keyword evidence="4" id="KW-0378">Hydrolase</keyword>
<accession>A0ABT7JLA5</accession>
<keyword evidence="1" id="KW-1133">Transmembrane helix</keyword>
<dbReference type="PROSITE" id="PS51831">
    <property type="entry name" value="HD"/>
    <property type="match status" value="1"/>
</dbReference>
<dbReference type="Proteomes" id="UP001302059">
    <property type="component" value="Unassembled WGS sequence"/>
</dbReference>
<dbReference type="InterPro" id="IPR006675">
    <property type="entry name" value="HDIG_dom"/>
</dbReference>
<dbReference type="SUPFAM" id="SSF109604">
    <property type="entry name" value="HD-domain/PDEase-like"/>
    <property type="match status" value="1"/>
</dbReference>
<feature type="transmembrane region" description="Helical" evidence="1">
    <location>
        <begin position="48"/>
        <end position="66"/>
    </location>
</feature>
<dbReference type="Gene3D" id="1.10.3210.10">
    <property type="entry name" value="Hypothetical protein af1432"/>
    <property type="match status" value="1"/>
</dbReference>
<comment type="caution">
    <text evidence="4">The sequence shown here is derived from an EMBL/GenBank/DDBJ whole genome shotgun (WGS) entry which is preliminary data.</text>
</comment>
<dbReference type="RefSeq" id="WP_285524704.1">
    <property type="nucleotide sequence ID" value="NZ_JASNGB010000170.1"/>
</dbReference>
<evidence type="ECO:0000313" key="4">
    <source>
        <dbReference type="EMBL" id="MDL2345243.1"/>
    </source>
</evidence>
<keyword evidence="1" id="KW-0812">Transmembrane</keyword>
<dbReference type="CDD" id="cd00077">
    <property type="entry name" value="HDc"/>
    <property type="match status" value="1"/>
</dbReference>
<dbReference type="InterPro" id="IPR052020">
    <property type="entry name" value="Cyclic_di-GMP/3'3'-cGAMP_PDE"/>
</dbReference>
<reference evidence="4 5" key="1">
    <citation type="submission" date="2023-05" db="EMBL/GenBank/DDBJ databases">
        <authorList>
            <person name="Gao F."/>
        </authorList>
    </citation>
    <scope>NUCLEOTIDE SEQUENCE [LARGE SCALE GENOMIC DNA]</scope>
    <source>
        <strain evidence="4 5">MIMF12</strain>
    </source>
</reference>
<dbReference type="SMART" id="SM00471">
    <property type="entry name" value="HDc"/>
    <property type="match status" value="1"/>
</dbReference>
<gene>
    <name evidence="4" type="ORF">QOL99_13950</name>
</gene>
<keyword evidence="5" id="KW-1185">Reference proteome</keyword>
<evidence type="ECO:0000259" key="3">
    <source>
        <dbReference type="PROSITE" id="PS51832"/>
    </source>
</evidence>
<dbReference type="NCBIfam" id="TIGR00277">
    <property type="entry name" value="HDIG"/>
    <property type="match status" value="1"/>
</dbReference>
<dbReference type="EMBL" id="JASNGB010000170">
    <property type="protein sequence ID" value="MDL2345243.1"/>
    <property type="molecule type" value="Genomic_DNA"/>
</dbReference>
<feature type="domain" description="HD" evidence="2">
    <location>
        <begin position="275"/>
        <end position="398"/>
    </location>
</feature>